<evidence type="ECO:0000313" key="2">
    <source>
        <dbReference type="Proteomes" id="UP000189229"/>
    </source>
</evidence>
<accession>A0A1V3WC18</accession>
<comment type="caution">
    <text evidence="1">The sequence shown here is derived from an EMBL/GenBank/DDBJ whole genome shotgun (WGS) entry which is preliminary data.</text>
</comment>
<protein>
    <submittedName>
        <fullName evidence="1">PE family domain protein</fullName>
    </submittedName>
</protein>
<dbReference type="Proteomes" id="UP000189229">
    <property type="component" value="Unassembled WGS sequence"/>
</dbReference>
<gene>
    <name evidence="1" type="ORF">BZL30_9088</name>
</gene>
<sequence>MTGSGTPIPSLAYMQAVVPYISGTPSQLIPLNTPKACIRSPRSRTCRSPSQ</sequence>
<proteinExistence type="predicted"/>
<dbReference type="EMBL" id="MVBM01000012">
    <property type="protein sequence ID" value="OOK64523.1"/>
    <property type="molecule type" value="Genomic_DNA"/>
</dbReference>
<reference evidence="1 2" key="1">
    <citation type="submission" date="2017-02" db="EMBL/GenBank/DDBJ databases">
        <title>Complete genome sequences of Mycobacterium kansasii strains isolated from rhesus macaques.</title>
        <authorList>
            <person name="Panda A."/>
            <person name="Nagaraj S."/>
            <person name="Zhao X."/>
            <person name="Tettelin H."/>
            <person name="Detolla L.J."/>
        </authorList>
    </citation>
    <scope>NUCLEOTIDE SEQUENCE [LARGE SCALE GENOMIC DNA]</scope>
    <source>
        <strain evidence="1 2">11-3813</strain>
    </source>
</reference>
<evidence type="ECO:0000313" key="1">
    <source>
        <dbReference type="EMBL" id="OOK64523.1"/>
    </source>
</evidence>
<dbReference type="AlphaFoldDB" id="A0A1V3WC18"/>
<organism evidence="1 2">
    <name type="scientific">Mycobacterium kansasii</name>
    <dbReference type="NCBI Taxonomy" id="1768"/>
    <lineage>
        <taxon>Bacteria</taxon>
        <taxon>Bacillati</taxon>
        <taxon>Actinomycetota</taxon>
        <taxon>Actinomycetes</taxon>
        <taxon>Mycobacteriales</taxon>
        <taxon>Mycobacteriaceae</taxon>
        <taxon>Mycobacterium</taxon>
    </lineage>
</organism>
<name>A0A1V3WC18_MYCKA</name>